<dbReference type="GO" id="GO:0005840">
    <property type="term" value="C:ribosome"/>
    <property type="evidence" value="ECO:0007669"/>
    <property type="project" value="UniProtKB-KW"/>
</dbReference>
<dbReference type="GO" id="GO:0006412">
    <property type="term" value="P:translation"/>
    <property type="evidence" value="ECO:0007669"/>
    <property type="project" value="TreeGrafter"/>
</dbReference>
<evidence type="ECO:0000256" key="4">
    <source>
        <dbReference type="ARBA" id="ARBA00022980"/>
    </source>
</evidence>
<dbReference type="Proteomes" id="UP000230066">
    <property type="component" value="Unassembled WGS sequence"/>
</dbReference>
<accession>A0A2H1C0D4</accession>
<evidence type="ECO:0000256" key="6">
    <source>
        <dbReference type="ARBA" id="ARBA00023274"/>
    </source>
</evidence>
<comment type="similarity">
    <text evidence="2">Belongs to the universal ribosomal protein uS3 family.</text>
</comment>
<keyword evidence="5" id="KW-0496">Mitochondrion</keyword>
<dbReference type="InterPro" id="IPR026146">
    <property type="entry name" value="Ribosomal_uS3m"/>
</dbReference>
<dbReference type="PANTHER" id="PTHR21244:SF1">
    <property type="entry name" value="SMALL RIBOSOMAL SUBUNIT PROTEIN US3M"/>
    <property type="match status" value="1"/>
</dbReference>
<sequence length="163" mass="19025">MNVMPIVLRTKTPKFLRELHYSASLNKNTRAGVVRRTRNQSIPLTYEQAKKPHQIGVMKSWNSWNTSNLKGETLYTSEITLHDEFIRMFIKGTFPVAVESEVIIKRQYNIVRVAFLLSTRIQTTEAYFLMGYAEEMLSSILRCIVKLEVQMVTSKKDVIFRYI</sequence>
<dbReference type="EMBL" id="JXXN02004328">
    <property type="protein sequence ID" value="THD20676.1"/>
    <property type="molecule type" value="Genomic_DNA"/>
</dbReference>
<proteinExistence type="inferred from homology"/>
<evidence type="ECO:0000313" key="8">
    <source>
        <dbReference type="Proteomes" id="UP000230066"/>
    </source>
</evidence>
<comment type="subcellular location">
    <subcellularLocation>
        <location evidence="1">Mitochondrion</location>
    </subcellularLocation>
</comment>
<comment type="caution">
    <text evidence="7">The sequence shown here is derived from an EMBL/GenBank/DDBJ whole genome shotgun (WGS) entry which is preliminary data.</text>
</comment>
<name>A0A2H1C0D4_FASHE</name>
<keyword evidence="3" id="KW-0809">Transit peptide</keyword>
<organism evidence="7 8">
    <name type="scientific">Fasciola hepatica</name>
    <name type="common">Liver fluke</name>
    <dbReference type="NCBI Taxonomy" id="6192"/>
    <lineage>
        <taxon>Eukaryota</taxon>
        <taxon>Metazoa</taxon>
        <taxon>Spiralia</taxon>
        <taxon>Lophotrochozoa</taxon>
        <taxon>Platyhelminthes</taxon>
        <taxon>Trematoda</taxon>
        <taxon>Digenea</taxon>
        <taxon>Plagiorchiida</taxon>
        <taxon>Echinostomata</taxon>
        <taxon>Echinostomatoidea</taxon>
        <taxon>Fasciolidae</taxon>
        <taxon>Fasciola</taxon>
    </lineage>
</organism>
<protein>
    <submittedName>
        <fullName evidence="7">Mitochondrial ribosomal protein S24</fullName>
    </submittedName>
</protein>
<keyword evidence="6" id="KW-0687">Ribonucleoprotein</keyword>
<evidence type="ECO:0000256" key="5">
    <source>
        <dbReference type="ARBA" id="ARBA00023128"/>
    </source>
</evidence>
<reference evidence="7" key="1">
    <citation type="submission" date="2019-03" db="EMBL/GenBank/DDBJ databases">
        <title>Improved annotation for the trematode Fasciola hepatica.</title>
        <authorList>
            <person name="Choi Y.-J."/>
            <person name="Martin J."/>
            <person name="Mitreva M."/>
        </authorList>
    </citation>
    <scope>NUCLEOTIDE SEQUENCE [LARGE SCALE GENOMIC DNA]</scope>
</reference>
<keyword evidence="4 7" id="KW-0689">Ribosomal protein</keyword>
<evidence type="ECO:0000256" key="3">
    <source>
        <dbReference type="ARBA" id="ARBA00022946"/>
    </source>
</evidence>
<dbReference type="PANTHER" id="PTHR21244">
    <property type="entry name" value="MITOCHONDRIAL 28S RIBOSOMAL PROTEIN S24"/>
    <property type="match status" value="1"/>
</dbReference>
<dbReference type="Pfam" id="PF14955">
    <property type="entry name" value="MRP-S24"/>
    <property type="match status" value="1"/>
</dbReference>
<keyword evidence="8" id="KW-1185">Reference proteome</keyword>
<evidence type="ECO:0000256" key="2">
    <source>
        <dbReference type="ARBA" id="ARBA00010761"/>
    </source>
</evidence>
<dbReference type="AlphaFoldDB" id="A0A2H1C0D4"/>
<gene>
    <name evidence="7" type="ORF">D915_008441</name>
</gene>
<dbReference type="GO" id="GO:1990904">
    <property type="term" value="C:ribonucleoprotein complex"/>
    <property type="evidence" value="ECO:0007669"/>
    <property type="project" value="UniProtKB-KW"/>
</dbReference>
<dbReference type="GO" id="GO:0005739">
    <property type="term" value="C:mitochondrion"/>
    <property type="evidence" value="ECO:0007669"/>
    <property type="project" value="UniProtKB-SubCell"/>
</dbReference>
<evidence type="ECO:0000256" key="1">
    <source>
        <dbReference type="ARBA" id="ARBA00004173"/>
    </source>
</evidence>
<evidence type="ECO:0000313" key="7">
    <source>
        <dbReference type="EMBL" id="THD20676.1"/>
    </source>
</evidence>